<evidence type="ECO:0000313" key="5">
    <source>
        <dbReference type="Proteomes" id="UP000261284"/>
    </source>
</evidence>
<dbReference type="PANTHER" id="PTHR12558">
    <property type="entry name" value="CELL DIVISION CYCLE 16,23,27"/>
    <property type="match status" value="1"/>
</dbReference>
<dbReference type="EMBL" id="QTJU01000001">
    <property type="protein sequence ID" value="RFM29621.1"/>
    <property type="molecule type" value="Genomic_DNA"/>
</dbReference>
<dbReference type="InterPro" id="IPR019734">
    <property type="entry name" value="TPR_rpt"/>
</dbReference>
<dbReference type="PROSITE" id="PS50005">
    <property type="entry name" value="TPR"/>
    <property type="match status" value="1"/>
</dbReference>
<protein>
    <submittedName>
        <fullName evidence="4">Tetratricopeptide repeat protein</fullName>
    </submittedName>
</protein>
<feature type="region of interest" description="Disordered" evidence="2">
    <location>
        <begin position="544"/>
        <end position="573"/>
    </location>
</feature>
<feature type="compositionally biased region" description="Gly residues" evidence="2">
    <location>
        <begin position="551"/>
        <end position="573"/>
    </location>
</feature>
<keyword evidence="5" id="KW-1185">Reference proteome</keyword>
<keyword evidence="3" id="KW-0732">Signal</keyword>
<evidence type="ECO:0000256" key="2">
    <source>
        <dbReference type="SAM" id="MobiDB-lite"/>
    </source>
</evidence>
<dbReference type="PANTHER" id="PTHR12558:SF13">
    <property type="entry name" value="CELL DIVISION CYCLE PROTEIN 27 HOMOLOG"/>
    <property type="match status" value="1"/>
</dbReference>
<organism evidence="4 5">
    <name type="scientific">Deminuibacter soli</name>
    <dbReference type="NCBI Taxonomy" id="2291815"/>
    <lineage>
        <taxon>Bacteria</taxon>
        <taxon>Pseudomonadati</taxon>
        <taxon>Bacteroidota</taxon>
        <taxon>Chitinophagia</taxon>
        <taxon>Chitinophagales</taxon>
        <taxon>Chitinophagaceae</taxon>
        <taxon>Deminuibacter</taxon>
    </lineage>
</organism>
<dbReference type="RefSeq" id="WP_116845378.1">
    <property type="nucleotide sequence ID" value="NZ_QTJU01000001.1"/>
</dbReference>
<gene>
    <name evidence="4" type="ORF">DXN05_01155</name>
</gene>
<dbReference type="SUPFAM" id="SSF48452">
    <property type="entry name" value="TPR-like"/>
    <property type="match status" value="2"/>
</dbReference>
<dbReference type="Proteomes" id="UP000261284">
    <property type="component" value="Unassembled WGS sequence"/>
</dbReference>
<comment type="caution">
    <text evidence="4">The sequence shown here is derived from an EMBL/GenBank/DDBJ whole genome shotgun (WGS) entry which is preliminary data.</text>
</comment>
<name>A0A3E1NNV9_9BACT</name>
<feature type="chain" id="PRO_5017823250" evidence="3">
    <location>
        <begin position="21"/>
        <end position="573"/>
    </location>
</feature>
<dbReference type="Pfam" id="PF13414">
    <property type="entry name" value="TPR_11"/>
    <property type="match status" value="1"/>
</dbReference>
<dbReference type="SMART" id="SM00028">
    <property type="entry name" value="TPR"/>
    <property type="match status" value="6"/>
</dbReference>
<keyword evidence="1" id="KW-0802">TPR repeat</keyword>
<accession>A0A3E1NNV9</accession>
<reference evidence="4 5" key="1">
    <citation type="submission" date="2018-08" db="EMBL/GenBank/DDBJ databases">
        <title>Chitinophagaceae sp. K23C18032701, a novel bacterium isolated from forest soil.</title>
        <authorList>
            <person name="Wang C."/>
        </authorList>
    </citation>
    <scope>NUCLEOTIDE SEQUENCE [LARGE SCALE GENOMIC DNA]</scope>
    <source>
        <strain evidence="4 5">K23C18032701</strain>
    </source>
</reference>
<feature type="signal peptide" evidence="3">
    <location>
        <begin position="1"/>
        <end position="20"/>
    </location>
</feature>
<dbReference type="Pfam" id="PF13432">
    <property type="entry name" value="TPR_16"/>
    <property type="match status" value="2"/>
</dbReference>
<evidence type="ECO:0000256" key="1">
    <source>
        <dbReference type="PROSITE-ProRule" id="PRU00339"/>
    </source>
</evidence>
<sequence length="573" mass="62527">MKKTALTLLALAFTSAIAFAQSVDDGIKFLYYEKNKSAKEVLQKLVNDKPKDAYAIYWLGQAFIQDKDYNAAKALYQKALTDGVNDPWIWVGSGEVELLTGGDINSAKQKFEQAITATTATKGKTKGQPDPAILNAIGRANAAGSGKQGDPAYGIEKLKKAAELDPKNPDIFINMGILYLKQGGEKGGDAVEAYREATVRDPKYAKAYYRTGLIYQSQNNKEAMDKWFGDAVTADATYAPVYLAYFNYYSDKDVNAAKEFLDKYIANADKDCATDFYMADYLFRAGKYQESINKAKEMEAGACKDYKPISLVYAMDYGRVGDTAQAKTYWDKYLTSEDSAKIPLDAYKGAGNFLKHVKGSEQNAITYLLKAQALDTVKANQMSYYDSIASAYKAMNMPAERYDYLKKSAAINPKMSNADIFNLGTAAMDAKDYTVADSMFAIYREKYPDQALGYSLAVKSAQAADTTGAKAVGPINDYITFLSKDTVKNKQIIGYYHAILGGYYANTAKDVDQAIAEFEKAVAMDPTNTQYPAYLAQLQKFKQKANAPKGGSNGGGSKGSNGGSKAGGGKSSK</sequence>
<dbReference type="Gene3D" id="1.25.40.10">
    <property type="entry name" value="Tetratricopeptide repeat domain"/>
    <property type="match status" value="3"/>
</dbReference>
<dbReference type="OrthoDB" id="638548at2"/>
<proteinExistence type="predicted"/>
<dbReference type="AlphaFoldDB" id="A0A3E1NNV9"/>
<feature type="repeat" description="TPR" evidence="1">
    <location>
        <begin position="53"/>
        <end position="86"/>
    </location>
</feature>
<evidence type="ECO:0000313" key="4">
    <source>
        <dbReference type="EMBL" id="RFM29621.1"/>
    </source>
</evidence>
<evidence type="ECO:0000256" key="3">
    <source>
        <dbReference type="SAM" id="SignalP"/>
    </source>
</evidence>
<dbReference type="InterPro" id="IPR011990">
    <property type="entry name" value="TPR-like_helical_dom_sf"/>
</dbReference>